<evidence type="ECO:0000313" key="4">
    <source>
        <dbReference type="EMBL" id="CAB4546251.1"/>
    </source>
</evidence>
<organism evidence="4">
    <name type="scientific">freshwater metagenome</name>
    <dbReference type="NCBI Taxonomy" id="449393"/>
    <lineage>
        <taxon>unclassified sequences</taxon>
        <taxon>metagenomes</taxon>
        <taxon>ecological metagenomes</taxon>
    </lineage>
</organism>
<dbReference type="InterPro" id="IPR029063">
    <property type="entry name" value="SAM-dependent_MTases_sf"/>
</dbReference>
<sequence length="185" mass="19563">MPRIIAGSAKGRKIAAPEGTATRPTSDRAREALFSALNSQLTSWAGRRFLDLYAGSGAVGLEAASRGASAVVLVESHAPALAALRSNIALLGFTSTSVVASTVERFAQLTAEPFDVIFADPPYDTGSQVVKSAVENLLTKGAAKAGTIVVVERSKRDTTWTWPESITGLRNKSYGEATFWYGQVD</sequence>
<dbReference type="PANTHER" id="PTHR43542">
    <property type="entry name" value="METHYLTRANSFERASE"/>
    <property type="match status" value="1"/>
</dbReference>
<dbReference type="SUPFAM" id="SSF53335">
    <property type="entry name" value="S-adenosyl-L-methionine-dependent methyltransferases"/>
    <property type="match status" value="1"/>
</dbReference>
<dbReference type="PROSITE" id="PS00092">
    <property type="entry name" value="N6_MTASE"/>
    <property type="match status" value="1"/>
</dbReference>
<gene>
    <name evidence="4" type="ORF">UFOPK1446_00723</name>
</gene>
<dbReference type="Gene3D" id="3.40.50.150">
    <property type="entry name" value="Vaccinia Virus protein VP39"/>
    <property type="match status" value="1"/>
</dbReference>
<evidence type="ECO:0000256" key="2">
    <source>
        <dbReference type="ARBA" id="ARBA00022679"/>
    </source>
</evidence>
<dbReference type="PIRSF" id="PIRSF004553">
    <property type="entry name" value="CHP00095"/>
    <property type="match status" value="1"/>
</dbReference>
<keyword evidence="2" id="KW-0808">Transferase</keyword>
<evidence type="ECO:0000256" key="3">
    <source>
        <dbReference type="SAM" id="MobiDB-lite"/>
    </source>
</evidence>
<dbReference type="GO" id="GO:0031167">
    <property type="term" value="P:rRNA methylation"/>
    <property type="evidence" value="ECO:0007669"/>
    <property type="project" value="InterPro"/>
</dbReference>
<name>A0A6J6C4F2_9ZZZZ</name>
<dbReference type="InterPro" id="IPR004398">
    <property type="entry name" value="RNA_MeTrfase_RsmD"/>
</dbReference>
<accession>A0A6J6C4F2</accession>
<evidence type="ECO:0000256" key="1">
    <source>
        <dbReference type="ARBA" id="ARBA00022603"/>
    </source>
</evidence>
<protein>
    <submittedName>
        <fullName evidence="4">Unannotated protein</fullName>
    </submittedName>
</protein>
<proteinExistence type="predicted"/>
<dbReference type="GO" id="GO:0003676">
    <property type="term" value="F:nucleic acid binding"/>
    <property type="evidence" value="ECO:0007669"/>
    <property type="project" value="InterPro"/>
</dbReference>
<dbReference type="InterPro" id="IPR002052">
    <property type="entry name" value="DNA_methylase_N6_adenine_CS"/>
</dbReference>
<dbReference type="PANTHER" id="PTHR43542:SF1">
    <property type="entry name" value="METHYLTRANSFERASE"/>
    <property type="match status" value="1"/>
</dbReference>
<dbReference type="NCBIfam" id="TIGR00095">
    <property type="entry name" value="16S rRNA (guanine(966)-N(2))-methyltransferase RsmD"/>
    <property type="match status" value="1"/>
</dbReference>
<dbReference type="AlphaFoldDB" id="A0A6J6C4F2"/>
<keyword evidence="1" id="KW-0489">Methyltransferase</keyword>
<reference evidence="4" key="1">
    <citation type="submission" date="2020-05" db="EMBL/GenBank/DDBJ databases">
        <authorList>
            <person name="Chiriac C."/>
            <person name="Salcher M."/>
            <person name="Ghai R."/>
            <person name="Kavagutti S V."/>
        </authorList>
    </citation>
    <scope>NUCLEOTIDE SEQUENCE</scope>
</reference>
<feature type="region of interest" description="Disordered" evidence="3">
    <location>
        <begin position="1"/>
        <end position="25"/>
    </location>
</feature>
<dbReference type="EMBL" id="CAEZSO010000136">
    <property type="protein sequence ID" value="CAB4546251.1"/>
    <property type="molecule type" value="Genomic_DNA"/>
</dbReference>
<dbReference type="CDD" id="cd02440">
    <property type="entry name" value="AdoMet_MTases"/>
    <property type="match status" value="1"/>
</dbReference>
<dbReference type="GO" id="GO:0008168">
    <property type="term" value="F:methyltransferase activity"/>
    <property type="evidence" value="ECO:0007669"/>
    <property type="project" value="UniProtKB-KW"/>
</dbReference>
<dbReference type="Pfam" id="PF03602">
    <property type="entry name" value="Cons_hypoth95"/>
    <property type="match status" value="1"/>
</dbReference>